<dbReference type="InterPro" id="IPR004529">
    <property type="entry name" value="Phe-tRNA-synth_IIc_asu"/>
</dbReference>
<dbReference type="SUPFAM" id="SSF46589">
    <property type="entry name" value="tRNA-binding arm"/>
    <property type="match status" value="1"/>
</dbReference>
<keyword evidence="4 13" id="KW-0963">Cytoplasm</keyword>
<gene>
    <name evidence="13 15" type="primary">pheS</name>
    <name evidence="15" type="ORF">KC685_02985</name>
</gene>
<sequence length="349" mass="39643">MDIKDPKLKKLYTELGSDLTNEPDPTELKEKYLSKNGALTNALRSISELDPKDRAEYGKQVNLIKAYLEERMEQLRTAGSKMISSHDSPLDVTAPFDINVEDKKSINVRYGVGSKHPLTQELENIIQIYYQMGFEVVESRQLDNDYNMFEALNFPPGHPARDNWDTFWTEEGLIPPAHTSTMQNRVLRSKTPPIRAVIPGRCFRNEATDASHEHTLHQVEGVYVDKGISLGDMIGTIKTYLEAFFETELDVKVQPAFFPFTEPDLEYLISCPFCNKTGCNVCGRSGWMEIMGCGMIHPNVLKEAGIDPNEYSGFAWGFGLDRLVMLKYGIQDIRWLHSGDLNFLSQFRG</sequence>
<keyword evidence="8 13" id="KW-0067">ATP-binding</keyword>
<evidence type="ECO:0000313" key="16">
    <source>
        <dbReference type="Proteomes" id="UP000741282"/>
    </source>
</evidence>
<dbReference type="SUPFAM" id="SSF55681">
    <property type="entry name" value="Class II aaRS and biotin synthetases"/>
    <property type="match status" value="1"/>
</dbReference>
<evidence type="ECO:0000256" key="1">
    <source>
        <dbReference type="ARBA" id="ARBA00004496"/>
    </source>
</evidence>
<reference evidence="15" key="1">
    <citation type="submission" date="2020-04" db="EMBL/GenBank/DDBJ databases">
        <authorList>
            <person name="Zhang T."/>
        </authorList>
    </citation>
    <scope>NUCLEOTIDE SEQUENCE</scope>
    <source>
        <strain evidence="15">HKST-UBA17</strain>
    </source>
</reference>
<keyword evidence="5 13" id="KW-0436">Ligase</keyword>
<protein>
    <recommendedName>
        <fullName evidence="13">Phenylalanine--tRNA ligase alpha subunit</fullName>
        <ecNumber evidence="13">6.1.1.20</ecNumber>
    </recommendedName>
    <alternativeName>
        <fullName evidence="13">Phenylalanyl-tRNA synthetase alpha subunit</fullName>
        <shortName evidence="13">PheRS</shortName>
    </alternativeName>
</protein>
<dbReference type="InterPro" id="IPR010978">
    <property type="entry name" value="tRNA-bd_arm"/>
</dbReference>
<dbReference type="CDD" id="cd00496">
    <property type="entry name" value="PheRS_alpha_core"/>
    <property type="match status" value="1"/>
</dbReference>
<dbReference type="PANTHER" id="PTHR11538">
    <property type="entry name" value="PHENYLALANYL-TRNA SYNTHETASE"/>
    <property type="match status" value="1"/>
</dbReference>
<dbReference type="GO" id="GO:0005524">
    <property type="term" value="F:ATP binding"/>
    <property type="evidence" value="ECO:0007669"/>
    <property type="project" value="UniProtKB-UniRule"/>
</dbReference>
<dbReference type="PANTHER" id="PTHR11538:SF41">
    <property type="entry name" value="PHENYLALANINE--TRNA LIGASE, MITOCHONDRIAL"/>
    <property type="match status" value="1"/>
</dbReference>
<comment type="subcellular location">
    <subcellularLocation>
        <location evidence="1 13">Cytoplasm</location>
    </subcellularLocation>
</comment>
<dbReference type="HAMAP" id="MF_00281">
    <property type="entry name" value="Phe_tRNA_synth_alpha1"/>
    <property type="match status" value="1"/>
</dbReference>
<evidence type="ECO:0000256" key="8">
    <source>
        <dbReference type="ARBA" id="ARBA00022840"/>
    </source>
</evidence>
<name>A0A955I2G9_9BACT</name>
<dbReference type="Pfam" id="PF02912">
    <property type="entry name" value="Phe_tRNA-synt_N"/>
    <property type="match status" value="1"/>
</dbReference>
<dbReference type="InterPro" id="IPR006195">
    <property type="entry name" value="aa-tRNA-synth_II"/>
</dbReference>
<dbReference type="GO" id="GO:0000287">
    <property type="term" value="F:magnesium ion binding"/>
    <property type="evidence" value="ECO:0007669"/>
    <property type="project" value="UniProtKB-UniRule"/>
</dbReference>
<dbReference type="GO" id="GO:0000049">
    <property type="term" value="F:tRNA binding"/>
    <property type="evidence" value="ECO:0007669"/>
    <property type="project" value="InterPro"/>
</dbReference>
<dbReference type="EC" id="6.1.1.20" evidence="13"/>
<keyword evidence="9 13" id="KW-0460">Magnesium</keyword>
<dbReference type="InterPro" id="IPR045864">
    <property type="entry name" value="aa-tRNA-synth_II/BPL/LPL"/>
</dbReference>
<proteinExistence type="inferred from homology"/>
<comment type="caution">
    <text evidence="15">The sequence shown here is derived from an EMBL/GenBank/DDBJ whole genome shotgun (WGS) entry which is preliminary data.</text>
</comment>
<comment type="cofactor">
    <cofactor evidence="13">
        <name>Mg(2+)</name>
        <dbReference type="ChEBI" id="CHEBI:18420"/>
    </cofactor>
    <text evidence="13">Binds 2 magnesium ions per tetramer.</text>
</comment>
<comment type="similarity">
    <text evidence="2 13">Belongs to the class-II aminoacyl-tRNA synthetase family. Phe-tRNA synthetase alpha subunit type 1 subfamily.</text>
</comment>
<keyword evidence="10 13" id="KW-0648">Protein biosynthesis</keyword>
<evidence type="ECO:0000256" key="11">
    <source>
        <dbReference type="ARBA" id="ARBA00023146"/>
    </source>
</evidence>
<evidence type="ECO:0000313" key="15">
    <source>
        <dbReference type="EMBL" id="MCA9376859.1"/>
    </source>
</evidence>
<comment type="catalytic activity">
    <reaction evidence="12 13">
        <text>tRNA(Phe) + L-phenylalanine + ATP = L-phenylalanyl-tRNA(Phe) + AMP + diphosphate + H(+)</text>
        <dbReference type="Rhea" id="RHEA:19413"/>
        <dbReference type="Rhea" id="RHEA-COMP:9668"/>
        <dbReference type="Rhea" id="RHEA-COMP:9699"/>
        <dbReference type="ChEBI" id="CHEBI:15378"/>
        <dbReference type="ChEBI" id="CHEBI:30616"/>
        <dbReference type="ChEBI" id="CHEBI:33019"/>
        <dbReference type="ChEBI" id="CHEBI:58095"/>
        <dbReference type="ChEBI" id="CHEBI:78442"/>
        <dbReference type="ChEBI" id="CHEBI:78531"/>
        <dbReference type="ChEBI" id="CHEBI:456215"/>
        <dbReference type="EC" id="6.1.1.20"/>
    </reaction>
</comment>
<dbReference type="GO" id="GO:0005737">
    <property type="term" value="C:cytoplasm"/>
    <property type="evidence" value="ECO:0007669"/>
    <property type="project" value="UniProtKB-SubCell"/>
</dbReference>
<dbReference type="Proteomes" id="UP000741282">
    <property type="component" value="Unassembled WGS sequence"/>
</dbReference>
<keyword evidence="6 13" id="KW-0479">Metal-binding</keyword>
<comment type="subunit">
    <text evidence="3 13">Tetramer of two alpha and two beta subunits.</text>
</comment>
<evidence type="ECO:0000256" key="6">
    <source>
        <dbReference type="ARBA" id="ARBA00022723"/>
    </source>
</evidence>
<dbReference type="Gene3D" id="3.30.930.10">
    <property type="entry name" value="Bira Bifunctional Protein, Domain 2"/>
    <property type="match status" value="1"/>
</dbReference>
<keyword evidence="11 13" id="KW-0030">Aminoacyl-tRNA synthetase</keyword>
<dbReference type="InterPro" id="IPR022911">
    <property type="entry name" value="Phe_tRNA_ligase_alpha1_bac"/>
</dbReference>
<evidence type="ECO:0000259" key="14">
    <source>
        <dbReference type="PROSITE" id="PS50862"/>
    </source>
</evidence>
<dbReference type="EMBL" id="JAGQLN010000009">
    <property type="protein sequence ID" value="MCA9376859.1"/>
    <property type="molecule type" value="Genomic_DNA"/>
</dbReference>
<evidence type="ECO:0000256" key="7">
    <source>
        <dbReference type="ARBA" id="ARBA00022741"/>
    </source>
</evidence>
<feature type="domain" description="Aminoacyl-transfer RNA synthetases class-II family profile" evidence="14">
    <location>
        <begin position="187"/>
        <end position="326"/>
    </location>
</feature>
<evidence type="ECO:0000256" key="10">
    <source>
        <dbReference type="ARBA" id="ARBA00022917"/>
    </source>
</evidence>
<dbReference type="AlphaFoldDB" id="A0A955I2G9"/>
<keyword evidence="7 13" id="KW-0547">Nucleotide-binding</keyword>
<dbReference type="Pfam" id="PF01409">
    <property type="entry name" value="tRNA-synt_2d"/>
    <property type="match status" value="1"/>
</dbReference>
<dbReference type="NCBIfam" id="TIGR00468">
    <property type="entry name" value="pheS"/>
    <property type="match status" value="1"/>
</dbReference>
<dbReference type="GO" id="GO:0006432">
    <property type="term" value="P:phenylalanyl-tRNA aminoacylation"/>
    <property type="evidence" value="ECO:0007669"/>
    <property type="project" value="UniProtKB-UniRule"/>
</dbReference>
<evidence type="ECO:0000256" key="3">
    <source>
        <dbReference type="ARBA" id="ARBA00011209"/>
    </source>
</evidence>
<evidence type="ECO:0000256" key="13">
    <source>
        <dbReference type="HAMAP-Rule" id="MF_00281"/>
    </source>
</evidence>
<dbReference type="InterPro" id="IPR004188">
    <property type="entry name" value="Phe-tRNA_ligase_II_N"/>
</dbReference>
<organism evidence="15 16">
    <name type="scientific">Candidatus Dojkabacteria bacterium</name>
    <dbReference type="NCBI Taxonomy" id="2099670"/>
    <lineage>
        <taxon>Bacteria</taxon>
        <taxon>Candidatus Dojkabacteria</taxon>
    </lineage>
</organism>
<feature type="binding site" evidence="13">
    <location>
        <position position="262"/>
    </location>
    <ligand>
        <name>Mg(2+)</name>
        <dbReference type="ChEBI" id="CHEBI:18420"/>
        <note>shared with beta subunit</note>
    </ligand>
</feature>
<evidence type="ECO:0000256" key="9">
    <source>
        <dbReference type="ARBA" id="ARBA00022842"/>
    </source>
</evidence>
<dbReference type="InterPro" id="IPR002319">
    <property type="entry name" value="Phenylalanyl-tRNA_Synthase"/>
</dbReference>
<dbReference type="PROSITE" id="PS50862">
    <property type="entry name" value="AA_TRNA_LIGASE_II"/>
    <property type="match status" value="1"/>
</dbReference>
<dbReference type="GO" id="GO:0004826">
    <property type="term" value="F:phenylalanine-tRNA ligase activity"/>
    <property type="evidence" value="ECO:0007669"/>
    <property type="project" value="UniProtKB-UniRule"/>
</dbReference>
<accession>A0A955I2G9</accession>
<evidence type="ECO:0000256" key="2">
    <source>
        <dbReference type="ARBA" id="ARBA00010207"/>
    </source>
</evidence>
<evidence type="ECO:0000256" key="5">
    <source>
        <dbReference type="ARBA" id="ARBA00022598"/>
    </source>
</evidence>
<reference evidence="15" key="2">
    <citation type="journal article" date="2021" name="Microbiome">
        <title>Successional dynamics and alternative stable states in a saline activated sludge microbial community over 9 years.</title>
        <authorList>
            <person name="Wang Y."/>
            <person name="Ye J."/>
            <person name="Ju F."/>
            <person name="Liu L."/>
            <person name="Boyd J.A."/>
            <person name="Deng Y."/>
            <person name="Parks D.H."/>
            <person name="Jiang X."/>
            <person name="Yin X."/>
            <person name="Woodcroft B.J."/>
            <person name="Tyson G.W."/>
            <person name="Hugenholtz P."/>
            <person name="Polz M.F."/>
            <person name="Zhang T."/>
        </authorList>
    </citation>
    <scope>NUCLEOTIDE SEQUENCE</scope>
    <source>
        <strain evidence="15">HKST-UBA17</strain>
    </source>
</reference>
<evidence type="ECO:0000256" key="4">
    <source>
        <dbReference type="ARBA" id="ARBA00022490"/>
    </source>
</evidence>
<evidence type="ECO:0000256" key="12">
    <source>
        <dbReference type="ARBA" id="ARBA00049255"/>
    </source>
</evidence>